<dbReference type="RefSeq" id="WP_254418833.1">
    <property type="nucleotide sequence ID" value="NZ_BAAAJB010000072.1"/>
</dbReference>
<evidence type="ECO:0000313" key="4">
    <source>
        <dbReference type="Proteomes" id="UP001055940"/>
    </source>
</evidence>
<evidence type="ECO:0000259" key="2">
    <source>
        <dbReference type="PROSITE" id="PS50937"/>
    </source>
</evidence>
<dbReference type="InterPro" id="IPR047057">
    <property type="entry name" value="MerR_fam"/>
</dbReference>
<dbReference type="CDD" id="cd00592">
    <property type="entry name" value="HTH_MerR-like"/>
    <property type="match status" value="1"/>
</dbReference>
<keyword evidence="4" id="KW-1185">Reference proteome</keyword>
<protein>
    <submittedName>
        <fullName evidence="3">MerR family transcriptional regulator</fullName>
    </submittedName>
</protein>
<evidence type="ECO:0000256" key="1">
    <source>
        <dbReference type="ARBA" id="ARBA00023125"/>
    </source>
</evidence>
<dbReference type="Proteomes" id="UP001055940">
    <property type="component" value="Chromosome"/>
</dbReference>
<gene>
    <name evidence="3" type="ORF">NE857_31115</name>
</gene>
<proteinExistence type="predicted"/>
<name>A0ABY5D5I3_9ACTN</name>
<dbReference type="InterPro" id="IPR009061">
    <property type="entry name" value="DNA-bd_dom_put_sf"/>
</dbReference>
<dbReference type="PANTHER" id="PTHR30204:SF93">
    <property type="entry name" value="HTH MERR-TYPE DOMAIN-CONTAINING PROTEIN"/>
    <property type="match status" value="1"/>
</dbReference>
<reference evidence="3" key="1">
    <citation type="submission" date="2022-06" db="EMBL/GenBank/DDBJ databases">
        <authorList>
            <person name="Ping M."/>
        </authorList>
    </citation>
    <scope>NUCLEOTIDE SEQUENCE</scope>
    <source>
        <strain evidence="3">JCM11759T</strain>
    </source>
</reference>
<sequence length="243" mass="27379">MGWSTRELAEMAGTTVNTIRHYHRAGLLAEPERRSNGYKQYQAWHLARLIQIRRLRELGVPLTQVEGLGESPDALTDSLRVLDAELAAGIERLQRARTELAAILHARAPMDVPTDFSSVAERLSEADRAVLSISAMFYDDQAMKDIKSMIEAEPADLDHEINTLPPDASESTRQHLAERVAVILAEHQRNHPWMKDPEPHLTKSPAMVTEIAVRSITDLYNEAQRDVLYRAHLLLQQNPDPEG</sequence>
<dbReference type="Pfam" id="PF13411">
    <property type="entry name" value="MerR_1"/>
    <property type="match status" value="1"/>
</dbReference>
<accession>A0ABY5D5I3</accession>
<dbReference type="PRINTS" id="PR00040">
    <property type="entry name" value="HTHMERR"/>
</dbReference>
<dbReference type="PANTHER" id="PTHR30204">
    <property type="entry name" value="REDOX-CYCLING DRUG-SENSING TRANSCRIPTIONAL ACTIVATOR SOXR"/>
    <property type="match status" value="1"/>
</dbReference>
<dbReference type="PROSITE" id="PS50937">
    <property type="entry name" value="HTH_MERR_2"/>
    <property type="match status" value="1"/>
</dbReference>
<feature type="domain" description="HTH merR-type" evidence="2">
    <location>
        <begin position="1"/>
        <end position="71"/>
    </location>
</feature>
<dbReference type="Gene3D" id="1.10.1660.10">
    <property type="match status" value="1"/>
</dbReference>
<dbReference type="InterPro" id="IPR000551">
    <property type="entry name" value="MerR-type_HTH_dom"/>
</dbReference>
<organism evidence="3 4">
    <name type="scientific">Nocardiopsis exhalans</name>
    <dbReference type="NCBI Taxonomy" id="163604"/>
    <lineage>
        <taxon>Bacteria</taxon>
        <taxon>Bacillati</taxon>
        <taxon>Actinomycetota</taxon>
        <taxon>Actinomycetes</taxon>
        <taxon>Streptosporangiales</taxon>
        <taxon>Nocardiopsidaceae</taxon>
        <taxon>Nocardiopsis</taxon>
    </lineage>
</organism>
<dbReference type="EMBL" id="CP099837">
    <property type="protein sequence ID" value="USY19637.1"/>
    <property type="molecule type" value="Genomic_DNA"/>
</dbReference>
<dbReference type="SMART" id="SM00422">
    <property type="entry name" value="HTH_MERR"/>
    <property type="match status" value="1"/>
</dbReference>
<keyword evidence="1" id="KW-0238">DNA-binding</keyword>
<evidence type="ECO:0000313" key="3">
    <source>
        <dbReference type="EMBL" id="USY19637.1"/>
    </source>
</evidence>
<dbReference type="SUPFAM" id="SSF46955">
    <property type="entry name" value="Putative DNA-binding domain"/>
    <property type="match status" value="1"/>
</dbReference>